<dbReference type="EMBL" id="JAJJPB010000061">
    <property type="protein sequence ID" value="MCC9296869.1"/>
    <property type="molecule type" value="Genomic_DNA"/>
</dbReference>
<name>A0ABS8NAM1_9CLOT</name>
<proteinExistence type="predicted"/>
<accession>A0ABS8NAM1</accession>
<reference evidence="1" key="1">
    <citation type="submission" date="2021-11" db="EMBL/GenBank/DDBJ databases">
        <authorList>
            <person name="Qingchun L."/>
            <person name="Dong Z."/>
            <person name="Zongwei Q."/>
            <person name="Jia Z."/>
            <person name="Duotao L."/>
        </authorList>
    </citation>
    <scope>NUCLEOTIDE SEQUENCE</scope>
    <source>
        <strain evidence="1">WLY-B-L2</strain>
    </source>
</reference>
<keyword evidence="2" id="KW-1185">Reference proteome</keyword>
<protein>
    <submittedName>
        <fullName evidence="1">Uncharacterized protein</fullName>
    </submittedName>
</protein>
<comment type="caution">
    <text evidence="1">The sequence shown here is derived from an EMBL/GenBank/DDBJ whole genome shotgun (WGS) entry which is preliminary data.</text>
</comment>
<sequence>MNKNLIGMSKELQNYDYVSILKDVKTGAWELYVSYCDDEYNQFEVTSTDPNFSSSQTQNILN</sequence>
<dbReference type="Proteomes" id="UP001165422">
    <property type="component" value="Unassembled WGS sequence"/>
</dbReference>
<evidence type="ECO:0000313" key="1">
    <source>
        <dbReference type="EMBL" id="MCC9296869.1"/>
    </source>
</evidence>
<evidence type="ECO:0000313" key="2">
    <source>
        <dbReference type="Proteomes" id="UP001165422"/>
    </source>
</evidence>
<organism evidence="1 2">
    <name type="scientific">Clostridium aromativorans</name>
    <dbReference type="NCBI Taxonomy" id="2836848"/>
    <lineage>
        <taxon>Bacteria</taxon>
        <taxon>Bacillati</taxon>
        <taxon>Bacillota</taxon>
        <taxon>Clostridia</taxon>
        <taxon>Eubacteriales</taxon>
        <taxon>Clostridiaceae</taxon>
        <taxon>Clostridium</taxon>
    </lineage>
</organism>
<gene>
    <name evidence="1" type="ORF">LN736_18735</name>
</gene>
<dbReference type="RefSeq" id="WP_179977692.1">
    <property type="nucleotide sequence ID" value="NZ_JAJJPB010000061.1"/>
</dbReference>